<accession>A0A9J5XXX1</accession>
<protein>
    <submittedName>
        <fullName evidence="1">Uncharacterized protein</fullName>
    </submittedName>
</protein>
<reference evidence="1 2" key="1">
    <citation type="submission" date="2020-09" db="EMBL/GenBank/DDBJ databases">
        <title>De no assembly of potato wild relative species, Solanum commersonii.</title>
        <authorList>
            <person name="Cho K."/>
        </authorList>
    </citation>
    <scope>NUCLEOTIDE SEQUENCE [LARGE SCALE GENOMIC DNA]</scope>
    <source>
        <strain evidence="1">LZ3.2</strain>
        <tissue evidence="1">Leaf</tissue>
    </source>
</reference>
<evidence type="ECO:0000313" key="1">
    <source>
        <dbReference type="EMBL" id="KAG5592072.1"/>
    </source>
</evidence>
<evidence type="ECO:0000313" key="2">
    <source>
        <dbReference type="Proteomes" id="UP000824120"/>
    </source>
</evidence>
<dbReference type="EMBL" id="JACXVP010000008">
    <property type="protein sequence ID" value="KAG5592072.1"/>
    <property type="molecule type" value="Genomic_DNA"/>
</dbReference>
<dbReference type="AlphaFoldDB" id="A0A9J5XXX1"/>
<feature type="non-terminal residue" evidence="1">
    <location>
        <position position="1"/>
    </location>
</feature>
<keyword evidence="2" id="KW-1185">Reference proteome</keyword>
<gene>
    <name evidence="1" type="ORF">H5410_042586</name>
</gene>
<dbReference type="OrthoDB" id="8954335at2759"/>
<comment type="caution">
    <text evidence="1">The sequence shown here is derived from an EMBL/GenBank/DDBJ whole genome shotgun (WGS) entry which is preliminary data.</text>
</comment>
<sequence length="72" mass="7868">RTRTPHFSIDRTPPFSHRLLHSQFAATSTMSNPLPIFAFFGTGTGELLDLICSGIKKVESADGSDNNRSETS</sequence>
<proteinExistence type="predicted"/>
<name>A0A9J5XXX1_SOLCO</name>
<dbReference type="Proteomes" id="UP000824120">
    <property type="component" value="Chromosome 8"/>
</dbReference>
<organism evidence="1 2">
    <name type="scientific">Solanum commersonii</name>
    <name type="common">Commerson's wild potato</name>
    <name type="synonym">Commerson's nightshade</name>
    <dbReference type="NCBI Taxonomy" id="4109"/>
    <lineage>
        <taxon>Eukaryota</taxon>
        <taxon>Viridiplantae</taxon>
        <taxon>Streptophyta</taxon>
        <taxon>Embryophyta</taxon>
        <taxon>Tracheophyta</taxon>
        <taxon>Spermatophyta</taxon>
        <taxon>Magnoliopsida</taxon>
        <taxon>eudicotyledons</taxon>
        <taxon>Gunneridae</taxon>
        <taxon>Pentapetalae</taxon>
        <taxon>asterids</taxon>
        <taxon>lamiids</taxon>
        <taxon>Solanales</taxon>
        <taxon>Solanaceae</taxon>
        <taxon>Solanoideae</taxon>
        <taxon>Solaneae</taxon>
        <taxon>Solanum</taxon>
    </lineage>
</organism>